<gene>
    <name evidence="1" type="ordered locus">Bsph_2545</name>
</gene>
<dbReference type="HOGENOM" id="CLU_3154530_0_0_9"/>
<proteinExistence type="predicted"/>
<dbReference type="EnsemblBacteria" id="ACA40096">
    <property type="protein sequence ID" value="ACA40096"/>
    <property type="gene ID" value="Bsph_2545"/>
</dbReference>
<dbReference type="AlphaFoldDB" id="B1HXX1"/>
<dbReference type="EMBL" id="CP000817">
    <property type="protein sequence ID" value="ACA40096.1"/>
    <property type="molecule type" value="Genomic_DNA"/>
</dbReference>
<evidence type="ECO:0000313" key="2">
    <source>
        <dbReference type="Proteomes" id="UP000002164"/>
    </source>
</evidence>
<dbReference type="RefSeq" id="WP_012294182.1">
    <property type="nucleotide sequence ID" value="NC_010382.1"/>
</dbReference>
<dbReference type="Proteomes" id="UP000002164">
    <property type="component" value="Chromosome"/>
</dbReference>
<name>B1HXX1_LYSSC</name>
<accession>B1HXX1</accession>
<evidence type="ECO:0000313" key="1">
    <source>
        <dbReference type="EMBL" id="ACA40096.1"/>
    </source>
</evidence>
<sequence>MNCEVIVFKREPDNVPIIDLSSLPLTNKDYKVVTEDVALLFLLLQNQF</sequence>
<organism evidence="1 2">
    <name type="scientific">Lysinibacillus sphaericus (strain C3-41)</name>
    <dbReference type="NCBI Taxonomy" id="444177"/>
    <lineage>
        <taxon>Bacteria</taxon>
        <taxon>Bacillati</taxon>
        <taxon>Bacillota</taxon>
        <taxon>Bacilli</taxon>
        <taxon>Bacillales</taxon>
        <taxon>Bacillaceae</taxon>
        <taxon>Lysinibacillus</taxon>
    </lineage>
</organism>
<dbReference type="KEGG" id="lsp:Bsph_2545"/>
<reference evidence="1 2" key="1">
    <citation type="journal article" date="2008" name="J. Bacteriol.">
        <title>Complete genome sequence of the mosquitocidal bacterium Bacillus sphaericus C3-41 and comparison with those of closely related Bacillus species.</title>
        <authorList>
            <person name="Hu X."/>
            <person name="Fan W."/>
            <person name="Han B."/>
            <person name="Liu H."/>
            <person name="Zheng D."/>
            <person name="Li Q."/>
            <person name="Dong W."/>
            <person name="Yan J."/>
            <person name="Gao M."/>
            <person name="Berry C."/>
            <person name="Yuan Z."/>
        </authorList>
    </citation>
    <scope>NUCLEOTIDE SEQUENCE [LARGE SCALE GENOMIC DNA]</scope>
    <source>
        <strain evidence="1 2">C3-41</strain>
    </source>
</reference>
<protein>
    <submittedName>
        <fullName evidence="1">Uncharacterized protein</fullName>
    </submittedName>
</protein>